<dbReference type="NCBIfam" id="TIGR00236">
    <property type="entry name" value="wecB"/>
    <property type="match status" value="1"/>
</dbReference>
<evidence type="ECO:0000259" key="2">
    <source>
        <dbReference type="Pfam" id="PF02350"/>
    </source>
</evidence>
<protein>
    <submittedName>
        <fullName evidence="3">UDP-GlcNAc3NAcA epimerase</fullName>
    </submittedName>
</protein>
<dbReference type="EMBL" id="FNKL01000003">
    <property type="protein sequence ID" value="SDQ73529.1"/>
    <property type="molecule type" value="Genomic_DNA"/>
</dbReference>
<gene>
    <name evidence="3" type="ORF">SAMN05421664_2382</name>
</gene>
<evidence type="ECO:0000313" key="4">
    <source>
        <dbReference type="Proteomes" id="UP000199627"/>
    </source>
</evidence>
<feature type="domain" description="UDP-N-acetylglucosamine 2-epimerase" evidence="2">
    <location>
        <begin position="23"/>
        <end position="356"/>
    </location>
</feature>
<dbReference type="SUPFAM" id="SSF53756">
    <property type="entry name" value="UDP-Glycosyltransferase/glycogen phosphorylase"/>
    <property type="match status" value="1"/>
</dbReference>
<dbReference type="STRING" id="311333.SAMN05421664_2382"/>
<dbReference type="InterPro" id="IPR029767">
    <property type="entry name" value="WecB-like"/>
</dbReference>
<dbReference type="Pfam" id="PF02350">
    <property type="entry name" value="Epimerase_2"/>
    <property type="match status" value="1"/>
</dbReference>
<dbReference type="RefSeq" id="WP_089755959.1">
    <property type="nucleotide sequence ID" value="NZ_FNKL01000003.1"/>
</dbReference>
<keyword evidence="4" id="KW-1185">Reference proteome</keyword>
<accession>A0A1H1DBE9</accession>
<proteinExistence type="inferred from homology"/>
<evidence type="ECO:0000313" key="3">
    <source>
        <dbReference type="EMBL" id="SDQ73529.1"/>
    </source>
</evidence>
<sequence length="358" mass="41284">MKIVTIIGARPQFIKAAVLSRIIQSDPEVKEILIHTGQHYDENMSDVFFDEMSIPKPEYNLHIQSKLHGEMTGKMMIEIEKVVLAENPDWILVYGDTNSTLAGALVASKLHIKLAHVEAGLRSFNNNMPEEVNRIVTDRLSNILFCPTDYAIDNLKNEGFENFKDKKVFKTGDIMLDASLFYSKNEIKFDKQVPDSFVLCTVHRAENTDDNEKLLTIFDALNVIGNEHKIVLPLHPRTKSKLEVLKPDYKDFYTNIMFLEPLGYLEMIWCLNNCKFVITDSGGLQKEAYFFKKMCLTLRDETEWRELVDNGYNILTKIFKEEITEKAHRILNIKQDFGKELYGNGKSGELILEQLKNY</sequence>
<dbReference type="InterPro" id="IPR003331">
    <property type="entry name" value="UDP_GlcNAc_Epimerase_2_dom"/>
</dbReference>
<dbReference type="CDD" id="cd03786">
    <property type="entry name" value="GTB_UDP-GlcNAc_2-Epimerase"/>
    <property type="match status" value="1"/>
</dbReference>
<dbReference type="AlphaFoldDB" id="A0A1H1DBE9"/>
<evidence type="ECO:0000256" key="1">
    <source>
        <dbReference type="RuleBase" id="RU003513"/>
    </source>
</evidence>
<dbReference type="Gene3D" id="3.40.50.2000">
    <property type="entry name" value="Glycogen Phosphorylase B"/>
    <property type="match status" value="2"/>
</dbReference>
<organism evidence="3 4">
    <name type="scientific">Chryseobacterium soldanellicola</name>
    <dbReference type="NCBI Taxonomy" id="311333"/>
    <lineage>
        <taxon>Bacteria</taxon>
        <taxon>Pseudomonadati</taxon>
        <taxon>Bacteroidota</taxon>
        <taxon>Flavobacteriia</taxon>
        <taxon>Flavobacteriales</taxon>
        <taxon>Weeksellaceae</taxon>
        <taxon>Chryseobacterium group</taxon>
        <taxon>Chryseobacterium</taxon>
    </lineage>
</organism>
<dbReference type="Proteomes" id="UP000199627">
    <property type="component" value="Unassembled WGS sequence"/>
</dbReference>
<dbReference type="GO" id="GO:0016853">
    <property type="term" value="F:isomerase activity"/>
    <property type="evidence" value="ECO:0007669"/>
    <property type="project" value="UniProtKB-KW"/>
</dbReference>
<dbReference type="PANTHER" id="PTHR43174:SF1">
    <property type="entry name" value="UDP-N-ACETYLGLUCOSAMINE 2-EPIMERASE"/>
    <property type="match status" value="1"/>
</dbReference>
<keyword evidence="1" id="KW-0413">Isomerase</keyword>
<dbReference type="PANTHER" id="PTHR43174">
    <property type="entry name" value="UDP-N-ACETYLGLUCOSAMINE 2-EPIMERASE"/>
    <property type="match status" value="1"/>
</dbReference>
<reference evidence="4" key="1">
    <citation type="submission" date="2016-10" db="EMBL/GenBank/DDBJ databases">
        <authorList>
            <person name="Varghese N."/>
            <person name="Submissions S."/>
        </authorList>
    </citation>
    <scope>NUCLEOTIDE SEQUENCE [LARGE SCALE GENOMIC DNA]</scope>
    <source>
        <strain evidence="4">DSM 17072</strain>
    </source>
</reference>
<dbReference type="OrthoDB" id="9803238at2"/>
<name>A0A1H1DBE9_9FLAO</name>
<comment type="similarity">
    <text evidence="1">Belongs to the UDP-N-acetylglucosamine 2-epimerase family.</text>
</comment>